<dbReference type="AlphaFoldDB" id="A0A8X6LZ35"/>
<name>A0A8X6LZ35_TRICU</name>
<dbReference type="OrthoDB" id="6508494at2759"/>
<evidence type="ECO:0000313" key="2">
    <source>
        <dbReference type="Proteomes" id="UP000887116"/>
    </source>
</evidence>
<proteinExistence type="predicted"/>
<evidence type="ECO:0000313" key="1">
    <source>
        <dbReference type="EMBL" id="GFR27265.1"/>
    </source>
</evidence>
<sequence>MCDRKLQQPPKHQCNIWRRSVNERALRRWYAKFESGDESLTNEDRGRLETVVDNKDLPSDHLTKNPGNTVRDYAEELGINP</sequence>
<organism evidence="1 2">
    <name type="scientific">Trichonephila clavata</name>
    <name type="common">Joro spider</name>
    <name type="synonym">Nephila clavata</name>
    <dbReference type="NCBI Taxonomy" id="2740835"/>
    <lineage>
        <taxon>Eukaryota</taxon>
        <taxon>Metazoa</taxon>
        <taxon>Ecdysozoa</taxon>
        <taxon>Arthropoda</taxon>
        <taxon>Chelicerata</taxon>
        <taxon>Arachnida</taxon>
        <taxon>Araneae</taxon>
        <taxon>Araneomorphae</taxon>
        <taxon>Entelegynae</taxon>
        <taxon>Araneoidea</taxon>
        <taxon>Nephilidae</taxon>
        <taxon>Trichonephila</taxon>
    </lineage>
</organism>
<keyword evidence="2" id="KW-1185">Reference proteome</keyword>
<evidence type="ECO:0008006" key="3">
    <source>
        <dbReference type="Google" id="ProtNLM"/>
    </source>
</evidence>
<dbReference type="Proteomes" id="UP000887116">
    <property type="component" value="Unassembled WGS sequence"/>
</dbReference>
<protein>
    <recommendedName>
        <fullName evidence="3">Transposase</fullName>
    </recommendedName>
</protein>
<reference evidence="1" key="1">
    <citation type="submission" date="2020-07" db="EMBL/GenBank/DDBJ databases">
        <title>Multicomponent nature underlies the extraordinary mechanical properties of spider dragline silk.</title>
        <authorList>
            <person name="Kono N."/>
            <person name="Nakamura H."/>
            <person name="Mori M."/>
            <person name="Yoshida Y."/>
            <person name="Ohtoshi R."/>
            <person name="Malay A.D."/>
            <person name="Moran D.A.P."/>
            <person name="Tomita M."/>
            <person name="Numata K."/>
            <person name="Arakawa K."/>
        </authorList>
    </citation>
    <scope>NUCLEOTIDE SEQUENCE</scope>
</reference>
<gene>
    <name evidence="1" type="ORF">TNCT_519081</name>
</gene>
<comment type="caution">
    <text evidence="1">The sequence shown here is derived from an EMBL/GenBank/DDBJ whole genome shotgun (WGS) entry which is preliminary data.</text>
</comment>
<dbReference type="EMBL" id="BMAO01008894">
    <property type="protein sequence ID" value="GFR27265.1"/>
    <property type="molecule type" value="Genomic_DNA"/>
</dbReference>
<accession>A0A8X6LZ35</accession>